<keyword evidence="3" id="KW-1185">Reference proteome</keyword>
<feature type="compositionally biased region" description="Polar residues" evidence="1">
    <location>
        <begin position="49"/>
        <end position="58"/>
    </location>
</feature>
<sequence length="97" mass="10807">MERTEQIEARIAWTGHFPQQRHRWLGSGGSGRVNGRRIARRNQRCDRAGQQQGSGTEQVSDRHFSLLLQAGGRPSRPLPRAGPAGFPVAPAGRSRRR</sequence>
<evidence type="ECO:0000313" key="2">
    <source>
        <dbReference type="EMBL" id="KAG1529692.1"/>
    </source>
</evidence>
<protein>
    <submittedName>
        <fullName evidence="2">Uncharacterized protein</fullName>
    </submittedName>
</protein>
<evidence type="ECO:0000256" key="1">
    <source>
        <dbReference type="SAM" id="MobiDB-lite"/>
    </source>
</evidence>
<comment type="caution">
    <text evidence="2">The sequence shown here is derived from an EMBL/GenBank/DDBJ whole genome shotgun (WGS) entry which is preliminary data.</text>
</comment>
<organism evidence="2 3">
    <name type="scientific">Rhizopus delemar</name>
    <dbReference type="NCBI Taxonomy" id="936053"/>
    <lineage>
        <taxon>Eukaryota</taxon>
        <taxon>Fungi</taxon>
        <taxon>Fungi incertae sedis</taxon>
        <taxon>Mucoromycota</taxon>
        <taxon>Mucoromycotina</taxon>
        <taxon>Mucoromycetes</taxon>
        <taxon>Mucorales</taxon>
        <taxon>Mucorineae</taxon>
        <taxon>Rhizopodaceae</taxon>
        <taxon>Rhizopus</taxon>
    </lineage>
</organism>
<dbReference type="AlphaFoldDB" id="A0A9P6XP44"/>
<proteinExistence type="predicted"/>
<reference evidence="2 3" key="1">
    <citation type="journal article" date="2020" name="Microb. Genom.">
        <title>Genetic diversity of clinical and environmental Mucorales isolates obtained from an investigation of mucormycosis cases among solid organ transplant recipients.</title>
        <authorList>
            <person name="Nguyen M.H."/>
            <person name="Kaul D."/>
            <person name="Muto C."/>
            <person name="Cheng S.J."/>
            <person name="Richter R.A."/>
            <person name="Bruno V.M."/>
            <person name="Liu G."/>
            <person name="Beyhan S."/>
            <person name="Sundermann A.J."/>
            <person name="Mounaud S."/>
            <person name="Pasculle A.W."/>
            <person name="Nierman W.C."/>
            <person name="Driscoll E."/>
            <person name="Cumbie R."/>
            <person name="Clancy C.J."/>
            <person name="Dupont C.L."/>
        </authorList>
    </citation>
    <scope>NUCLEOTIDE SEQUENCE [LARGE SCALE GENOMIC DNA]</scope>
    <source>
        <strain evidence="2 3">GL24</strain>
    </source>
</reference>
<feature type="region of interest" description="Disordered" evidence="1">
    <location>
        <begin position="42"/>
        <end position="97"/>
    </location>
</feature>
<gene>
    <name evidence="2" type="ORF">G6F50_017826</name>
</gene>
<dbReference type="Proteomes" id="UP000740926">
    <property type="component" value="Unassembled WGS sequence"/>
</dbReference>
<name>A0A9P6XP44_9FUNG</name>
<feature type="compositionally biased region" description="Low complexity" evidence="1">
    <location>
        <begin position="79"/>
        <end position="97"/>
    </location>
</feature>
<dbReference type="EMBL" id="JAANIU010014316">
    <property type="protein sequence ID" value="KAG1529692.1"/>
    <property type="molecule type" value="Genomic_DNA"/>
</dbReference>
<accession>A0A9P6XP44</accession>
<evidence type="ECO:0000313" key="3">
    <source>
        <dbReference type="Proteomes" id="UP000740926"/>
    </source>
</evidence>